<organism evidence="2 3">
    <name type="scientific">Shinella lacus</name>
    <dbReference type="NCBI Taxonomy" id="2654216"/>
    <lineage>
        <taxon>Bacteria</taxon>
        <taxon>Pseudomonadati</taxon>
        <taxon>Pseudomonadota</taxon>
        <taxon>Alphaproteobacteria</taxon>
        <taxon>Hyphomicrobiales</taxon>
        <taxon>Rhizobiaceae</taxon>
        <taxon>Shinella</taxon>
    </lineage>
</organism>
<comment type="caution">
    <text evidence="2">The sequence shown here is derived from an EMBL/GenBank/DDBJ whole genome shotgun (WGS) entry which is preliminary data.</text>
</comment>
<dbReference type="Proteomes" id="UP000996601">
    <property type="component" value="Unassembled WGS sequence"/>
</dbReference>
<dbReference type="InterPro" id="IPR029044">
    <property type="entry name" value="Nucleotide-diphossugar_trans"/>
</dbReference>
<dbReference type="InterPro" id="IPR050834">
    <property type="entry name" value="Glycosyltransf_2"/>
</dbReference>
<protein>
    <submittedName>
        <fullName evidence="2">Glycosyltransferase family 2 protein</fullName>
    </submittedName>
</protein>
<name>A0ABT1R1B4_9HYPH</name>
<dbReference type="CDD" id="cd00761">
    <property type="entry name" value="Glyco_tranf_GTA_type"/>
    <property type="match status" value="1"/>
</dbReference>
<dbReference type="Pfam" id="PF00535">
    <property type="entry name" value="Glycos_transf_2"/>
    <property type="match status" value="1"/>
</dbReference>
<dbReference type="PANTHER" id="PTHR43685">
    <property type="entry name" value="GLYCOSYLTRANSFERASE"/>
    <property type="match status" value="1"/>
</dbReference>
<accession>A0ABT1R1B4</accession>
<dbReference type="PANTHER" id="PTHR43685:SF11">
    <property type="entry name" value="GLYCOSYLTRANSFERASE TAGX-RELATED"/>
    <property type="match status" value="1"/>
</dbReference>
<evidence type="ECO:0000313" key="3">
    <source>
        <dbReference type="Proteomes" id="UP000996601"/>
    </source>
</evidence>
<dbReference type="EMBL" id="WHSB02000001">
    <property type="protein sequence ID" value="MCQ4628949.1"/>
    <property type="molecule type" value="Genomic_DNA"/>
</dbReference>
<reference evidence="2" key="1">
    <citation type="submission" date="2021-07" db="EMBL/GenBank/DDBJ databases">
        <title>Shinella sp. nov., a novel member of the genus Shinella from water.</title>
        <authorList>
            <person name="Deng Y."/>
        </authorList>
    </citation>
    <scope>NUCLEOTIDE SEQUENCE</scope>
    <source>
        <strain evidence="2">CPCC 100929</strain>
    </source>
</reference>
<dbReference type="InterPro" id="IPR001173">
    <property type="entry name" value="Glyco_trans_2-like"/>
</dbReference>
<dbReference type="SUPFAM" id="SSF53448">
    <property type="entry name" value="Nucleotide-diphospho-sugar transferases"/>
    <property type="match status" value="1"/>
</dbReference>
<gene>
    <name evidence="2" type="ORF">GB927_002800</name>
</gene>
<evidence type="ECO:0000313" key="2">
    <source>
        <dbReference type="EMBL" id="MCQ4628949.1"/>
    </source>
</evidence>
<keyword evidence="3" id="KW-1185">Reference proteome</keyword>
<proteinExistence type="predicted"/>
<dbReference type="Gene3D" id="3.90.550.10">
    <property type="entry name" value="Spore Coat Polysaccharide Biosynthesis Protein SpsA, Chain A"/>
    <property type="match status" value="1"/>
</dbReference>
<feature type="domain" description="Glycosyltransferase 2-like" evidence="1">
    <location>
        <begin position="6"/>
        <end position="113"/>
    </location>
</feature>
<evidence type="ECO:0000259" key="1">
    <source>
        <dbReference type="Pfam" id="PF00535"/>
    </source>
</evidence>
<sequence>MARMDIAIPNYNYGRFLHDCIASVYRQDIEEIRILIIDNASTDDSVAIARDLAAKDPRIELCLRPENLGQHASFNTAVDWAQSDYFVILCSDDYLPDGALGRAVAALDRHPEAHLAFGDTLFLEDGATPPPGDRGTLQADERVWSGENFLRASCERGRNLIGGPMAVVRTSVQKRAGHFRRDLPHTDDMEMWLRFAAMGPVVEINHVQSIVRIHGSNQSAVVSNVHHWNVASEAAFEAFFSGFGRSLPQARDLLALARRSLSDRAYWCAVSHVLRGEPGVWDLARYAVKLRPTSAVFPPLGYAWRKADLWQRMAAMLPGKSRFHAQQTEP</sequence>